<feature type="non-terminal residue" evidence="1">
    <location>
        <position position="1"/>
    </location>
</feature>
<dbReference type="PANTHER" id="PTHR13298:SF11">
    <property type="entry name" value="RAPAMYCIN-INSENSITIVE COMPANION OF MTOR"/>
    <property type="match status" value="1"/>
</dbReference>
<dbReference type="GO" id="GO:0038203">
    <property type="term" value="P:TORC2 signaling"/>
    <property type="evidence" value="ECO:0007669"/>
    <property type="project" value="TreeGrafter"/>
</dbReference>
<dbReference type="EMBL" id="CAJVPY010026947">
    <property type="protein sequence ID" value="CAG8790492.1"/>
    <property type="molecule type" value="Genomic_DNA"/>
</dbReference>
<keyword evidence="2" id="KW-1185">Reference proteome</keyword>
<proteinExistence type="predicted"/>
<name>A0A9N9P0E0_9GLOM</name>
<dbReference type="PANTHER" id="PTHR13298">
    <property type="entry name" value="CYTOSOLIC REGULATOR PIANISSIMO"/>
    <property type="match status" value="1"/>
</dbReference>
<sequence>VKPLITVRGFKSCFGTTSSAPDLPIKHIVPSSQAERDLLRAMANLTNRILSSTGSKSLSKIRNQHPEVFTKLETYYKIVQMLASYHYRLPTRRLVSELFNVDFTAETFDQLDNL</sequence>
<organism evidence="1 2">
    <name type="scientific">Dentiscutata erythropus</name>
    <dbReference type="NCBI Taxonomy" id="1348616"/>
    <lineage>
        <taxon>Eukaryota</taxon>
        <taxon>Fungi</taxon>
        <taxon>Fungi incertae sedis</taxon>
        <taxon>Mucoromycota</taxon>
        <taxon>Glomeromycotina</taxon>
        <taxon>Glomeromycetes</taxon>
        <taxon>Diversisporales</taxon>
        <taxon>Gigasporaceae</taxon>
        <taxon>Dentiscutata</taxon>
    </lineage>
</organism>
<evidence type="ECO:0000313" key="2">
    <source>
        <dbReference type="Proteomes" id="UP000789405"/>
    </source>
</evidence>
<dbReference type="GO" id="GO:0031932">
    <property type="term" value="C:TORC2 complex"/>
    <property type="evidence" value="ECO:0007669"/>
    <property type="project" value="InterPro"/>
</dbReference>
<dbReference type="OrthoDB" id="271111at2759"/>
<dbReference type="AlphaFoldDB" id="A0A9N9P0E0"/>
<evidence type="ECO:0000313" key="1">
    <source>
        <dbReference type="EMBL" id="CAG8790492.1"/>
    </source>
</evidence>
<comment type="caution">
    <text evidence="1">The sequence shown here is derived from an EMBL/GenBank/DDBJ whole genome shotgun (WGS) entry which is preliminary data.</text>
</comment>
<accession>A0A9N9P0E0</accession>
<gene>
    <name evidence="1" type="ORF">DERYTH_LOCUS21324</name>
</gene>
<protein>
    <submittedName>
        <fullName evidence="1">3430_t:CDS:1</fullName>
    </submittedName>
</protein>
<dbReference type="Proteomes" id="UP000789405">
    <property type="component" value="Unassembled WGS sequence"/>
</dbReference>
<reference evidence="1" key="1">
    <citation type="submission" date="2021-06" db="EMBL/GenBank/DDBJ databases">
        <authorList>
            <person name="Kallberg Y."/>
            <person name="Tangrot J."/>
            <person name="Rosling A."/>
        </authorList>
    </citation>
    <scope>NUCLEOTIDE SEQUENCE</scope>
    <source>
        <strain evidence="1">MA453B</strain>
    </source>
</reference>
<dbReference type="InterPro" id="IPR028268">
    <property type="entry name" value="Pianissimo_fam"/>
</dbReference>
<feature type="non-terminal residue" evidence="1">
    <location>
        <position position="114"/>
    </location>
</feature>